<dbReference type="HOGENOM" id="CLU_035730_5_0_1"/>
<dbReference type="AlphaFoldDB" id="A0A093XJD3"/>
<dbReference type="CDD" id="cd05380">
    <property type="entry name" value="CAP_euk"/>
    <property type="match status" value="1"/>
</dbReference>
<dbReference type="SMART" id="SM00198">
    <property type="entry name" value="SCP"/>
    <property type="match status" value="1"/>
</dbReference>
<dbReference type="Pfam" id="PF00188">
    <property type="entry name" value="CAP"/>
    <property type="match status" value="1"/>
</dbReference>
<dbReference type="PRINTS" id="PR00837">
    <property type="entry name" value="V5TPXLIKE"/>
</dbReference>
<gene>
    <name evidence="3" type="ORF">GQ26_0230100</name>
</gene>
<protein>
    <submittedName>
        <fullName evidence="3">Repressed by EFG1 protein 1</fullName>
    </submittedName>
</protein>
<keyword evidence="1" id="KW-0732">Signal</keyword>
<accession>A0A093XJD3</accession>
<reference key="1">
    <citation type="journal article" date="2014" name="PLoS Genet.">
        <title>Signature Gene Expression Reveals Novel Clues to the Molecular Mechanisms of Dimorphic Transition in Penicillium marneffei.</title>
        <authorList>
            <person name="Yang E."/>
            <person name="Wang G."/>
            <person name="Cai J."/>
            <person name="Woo P.C."/>
            <person name="Lau S.K."/>
            <person name="Yuen K.-Y."/>
            <person name="Chow W.-N."/>
            <person name="Lin X."/>
        </authorList>
    </citation>
    <scope>NUCLEOTIDE SEQUENCE [LARGE SCALE GENOMIC DNA]</scope>
    <source>
        <strain>PM1</strain>
    </source>
</reference>
<feature type="chain" id="PRO_5001888995" evidence="1">
    <location>
        <begin position="18"/>
        <end position="303"/>
    </location>
</feature>
<name>A0A093XJD3_TALMA</name>
<dbReference type="InterPro" id="IPR014044">
    <property type="entry name" value="CAP_dom"/>
</dbReference>
<evidence type="ECO:0000259" key="2">
    <source>
        <dbReference type="SMART" id="SM00198"/>
    </source>
</evidence>
<dbReference type="EMBL" id="JPOX01000023">
    <property type="protein sequence ID" value="KFX45348.1"/>
    <property type="molecule type" value="Genomic_DNA"/>
</dbReference>
<dbReference type="Gene3D" id="3.40.33.10">
    <property type="entry name" value="CAP"/>
    <property type="match status" value="1"/>
</dbReference>
<dbReference type="InterPro" id="IPR035940">
    <property type="entry name" value="CAP_sf"/>
</dbReference>
<dbReference type="eggNOG" id="KOG3017">
    <property type="taxonomic scope" value="Eukaryota"/>
</dbReference>
<dbReference type="PROSITE" id="PS01009">
    <property type="entry name" value="CRISP_1"/>
    <property type="match status" value="1"/>
</dbReference>
<comment type="caution">
    <text evidence="3">The sequence shown here is derived from an EMBL/GenBank/DDBJ whole genome shotgun (WGS) entry which is preliminary data.</text>
</comment>
<reference evidence="3" key="2">
    <citation type="journal article" date="2014" name="PLoS Genet.">
        <title>Signature gene expression reveals novel clues to the molecular mechanisms of dimorphic transition in Penicillium marneffei.</title>
        <authorList>
            <person name="Yang E."/>
            <person name="Wang G."/>
            <person name="Cai J."/>
            <person name="Woo P.C."/>
            <person name="Lau S.K."/>
            <person name="Yuen K.-Y."/>
            <person name="Chow W.-N."/>
            <person name="Lin X."/>
        </authorList>
    </citation>
    <scope>NUCLEOTIDE SEQUENCE</scope>
    <source>
        <strain evidence="3">PM1</strain>
    </source>
</reference>
<evidence type="ECO:0000313" key="3">
    <source>
        <dbReference type="EMBL" id="KFX45348.1"/>
    </source>
</evidence>
<organism evidence="3">
    <name type="scientific">Talaromyces marneffei PM1</name>
    <dbReference type="NCBI Taxonomy" id="1077442"/>
    <lineage>
        <taxon>Eukaryota</taxon>
        <taxon>Fungi</taxon>
        <taxon>Dikarya</taxon>
        <taxon>Ascomycota</taxon>
        <taxon>Pezizomycotina</taxon>
        <taxon>Eurotiomycetes</taxon>
        <taxon>Eurotiomycetidae</taxon>
        <taxon>Eurotiales</taxon>
        <taxon>Trichocomaceae</taxon>
        <taxon>Talaromyces</taxon>
        <taxon>Talaromyces sect. Talaromyces</taxon>
    </lineage>
</organism>
<feature type="domain" description="SCP" evidence="2">
    <location>
        <begin position="139"/>
        <end position="285"/>
    </location>
</feature>
<proteinExistence type="predicted"/>
<feature type="signal peptide" evidence="1">
    <location>
        <begin position="1"/>
        <end position="17"/>
    </location>
</feature>
<dbReference type="InterPro" id="IPR018244">
    <property type="entry name" value="Allrgn_V5/Tpx1_CS"/>
</dbReference>
<evidence type="ECO:0000256" key="1">
    <source>
        <dbReference type="SAM" id="SignalP"/>
    </source>
</evidence>
<dbReference type="GO" id="GO:0005576">
    <property type="term" value="C:extracellular region"/>
    <property type="evidence" value="ECO:0007669"/>
    <property type="project" value="InterPro"/>
</dbReference>
<dbReference type="PANTHER" id="PTHR10334">
    <property type="entry name" value="CYSTEINE-RICH SECRETORY PROTEIN-RELATED"/>
    <property type="match status" value="1"/>
</dbReference>
<sequence>MKGSLFVGALCVLGAAASPLNKRVLVTDIEVTVVTVTVTETPGAATTSVPASTISVAATTNPVAAAANVNTDFPLPPWTSTETETAIVVPSSTPSTPTFVAPEPTIVAPEPSITADPTTAVVETTSTSTSVTPAGTDAAYQAKILDSHNIHRSNHSAPALAWNETLAQSALALASTCDYHHDTSLGPAAGYGQNIAFGVGCDNVDQIITNMMYNEEMMYYQGLYGEANPDMTNFENWGHFSQIVWLDTTTVGCATVTCSPLAESGSSMSLPFTVCNYYPAGNYGGEYGDNVLAPLGNPMVVAP</sequence>
<dbReference type="SUPFAM" id="SSF55797">
    <property type="entry name" value="PR-1-like"/>
    <property type="match status" value="1"/>
</dbReference>
<dbReference type="FunFam" id="3.40.33.10:FF:000018">
    <property type="entry name" value="SCP-like extracellular protein, putative"/>
    <property type="match status" value="1"/>
</dbReference>
<dbReference type="InterPro" id="IPR001283">
    <property type="entry name" value="CRISP-related"/>
</dbReference>